<name>A0ABT1QQY5_9GAMM</name>
<protein>
    <submittedName>
        <fullName evidence="3">DUF4224 domain-containing protein</fullName>
    </submittedName>
</protein>
<evidence type="ECO:0000256" key="1">
    <source>
        <dbReference type="SAM" id="MobiDB-lite"/>
    </source>
</evidence>
<feature type="region of interest" description="Disordered" evidence="1">
    <location>
        <begin position="39"/>
        <end position="59"/>
    </location>
</feature>
<accession>A0ABT1QQY5</accession>
<evidence type="ECO:0000259" key="2">
    <source>
        <dbReference type="Pfam" id="PF13986"/>
    </source>
</evidence>
<comment type="caution">
    <text evidence="3">The sequence shown here is derived from an EMBL/GenBank/DDBJ whole genome shotgun (WGS) entry which is preliminary data.</text>
</comment>
<dbReference type="RefSeq" id="WP_255913861.1">
    <property type="nucleotide sequence ID" value="NZ_JANFQO010000006.1"/>
</dbReference>
<feature type="compositionally biased region" description="Basic and acidic residues" evidence="1">
    <location>
        <begin position="44"/>
        <end position="59"/>
    </location>
</feature>
<sequence>MTGAKTRARQIANLRQNGIRHTINAAGWPVVARAVVEGTAAAAREPERKPWRSAALDKP</sequence>
<dbReference type="InterPro" id="IPR025319">
    <property type="entry name" value="DUF4224"/>
</dbReference>
<organism evidence="3 4">
    <name type="scientific">Tahibacter harae</name>
    <dbReference type="NCBI Taxonomy" id="2963937"/>
    <lineage>
        <taxon>Bacteria</taxon>
        <taxon>Pseudomonadati</taxon>
        <taxon>Pseudomonadota</taxon>
        <taxon>Gammaproteobacteria</taxon>
        <taxon>Lysobacterales</taxon>
        <taxon>Rhodanobacteraceae</taxon>
        <taxon>Tahibacter</taxon>
    </lineage>
</organism>
<dbReference type="Proteomes" id="UP001165498">
    <property type="component" value="Unassembled WGS sequence"/>
</dbReference>
<dbReference type="EMBL" id="JANFQO010000006">
    <property type="protein sequence ID" value="MCQ4164682.1"/>
    <property type="molecule type" value="Genomic_DNA"/>
</dbReference>
<feature type="domain" description="DUF4224" evidence="2">
    <location>
        <begin position="2"/>
        <end position="34"/>
    </location>
</feature>
<evidence type="ECO:0000313" key="3">
    <source>
        <dbReference type="EMBL" id="MCQ4164682.1"/>
    </source>
</evidence>
<evidence type="ECO:0000313" key="4">
    <source>
        <dbReference type="Proteomes" id="UP001165498"/>
    </source>
</evidence>
<proteinExistence type="predicted"/>
<dbReference type="Pfam" id="PF13986">
    <property type="entry name" value="DUF4224"/>
    <property type="match status" value="1"/>
</dbReference>
<gene>
    <name evidence="3" type="ORF">NM961_08165</name>
</gene>
<keyword evidence="4" id="KW-1185">Reference proteome</keyword>
<reference evidence="3" key="1">
    <citation type="submission" date="2022-07" db="EMBL/GenBank/DDBJ databases">
        <title>Tahibacter sp., a new gammaproteobacterium isolated from the silt sample collected at pig farm.</title>
        <authorList>
            <person name="Chen H."/>
        </authorList>
    </citation>
    <scope>NUCLEOTIDE SEQUENCE</scope>
    <source>
        <strain evidence="3">P2K</strain>
    </source>
</reference>